<evidence type="ECO:0000256" key="6">
    <source>
        <dbReference type="ARBA" id="ARBA00022679"/>
    </source>
</evidence>
<comment type="function">
    <text evidence="11">Allosteric enzyme that catalyzes the rate-limiting step in glycogen catabolism, the phosphorolytic cleavage of glycogen to produce glucose-1-phosphate, and plays a central role in maintaining cellular and organismal glucose homeostasis.</text>
</comment>
<keyword evidence="13" id="KW-1185">Reference proteome</keyword>
<dbReference type="FunFam" id="3.40.50.2000:FF:000003">
    <property type="entry name" value="Alpha-1,4 glucan phosphorylase"/>
    <property type="match status" value="1"/>
</dbReference>
<evidence type="ECO:0000256" key="11">
    <source>
        <dbReference type="RuleBase" id="RU000587"/>
    </source>
</evidence>
<keyword evidence="5 11" id="KW-0328">Glycosyltransferase</keyword>
<gene>
    <name evidence="12" type="ORF">BJI67_02875</name>
</gene>
<evidence type="ECO:0000256" key="5">
    <source>
        <dbReference type="ARBA" id="ARBA00022676"/>
    </source>
</evidence>
<dbReference type="GO" id="GO:0005737">
    <property type="term" value="C:cytoplasm"/>
    <property type="evidence" value="ECO:0007669"/>
    <property type="project" value="TreeGrafter"/>
</dbReference>
<evidence type="ECO:0000313" key="12">
    <source>
        <dbReference type="EMBL" id="AOV16150.1"/>
    </source>
</evidence>
<dbReference type="InterPro" id="IPR035090">
    <property type="entry name" value="Pyridoxal_P_attach_site"/>
</dbReference>
<dbReference type="Pfam" id="PF00343">
    <property type="entry name" value="Phosphorylase"/>
    <property type="match status" value="1"/>
</dbReference>
<comment type="catalytic activity">
    <reaction evidence="1 11">
        <text>[(1-&gt;4)-alpha-D-glucosyl](n) + phosphate = [(1-&gt;4)-alpha-D-glucosyl](n-1) + alpha-D-glucose 1-phosphate</text>
        <dbReference type="Rhea" id="RHEA:41732"/>
        <dbReference type="Rhea" id="RHEA-COMP:9584"/>
        <dbReference type="Rhea" id="RHEA-COMP:9586"/>
        <dbReference type="ChEBI" id="CHEBI:15444"/>
        <dbReference type="ChEBI" id="CHEBI:43474"/>
        <dbReference type="ChEBI" id="CHEBI:58601"/>
        <dbReference type="EC" id="2.4.1.1"/>
    </reaction>
</comment>
<dbReference type="FunFam" id="3.40.50.2000:FF:000002">
    <property type="entry name" value="Alpha-1,4 glucan phosphorylase"/>
    <property type="match status" value="1"/>
</dbReference>
<proteinExistence type="inferred from homology"/>
<evidence type="ECO:0000256" key="1">
    <source>
        <dbReference type="ARBA" id="ARBA00001275"/>
    </source>
</evidence>
<dbReference type="PANTHER" id="PTHR11468:SF3">
    <property type="entry name" value="GLYCOGEN PHOSPHORYLASE, LIVER FORM"/>
    <property type="match status" value="1"/>
</dbReference>
<dbReference type="AlphaFoldDB" id="A0A1D8K5C4"/>
<sequence>MNDILHESVFTPLENDRKALSDSIRGRLIHSLGKDPLSATERDWLNAVSLAVRERMLERWIFTRRNYQAADAKRVYYLSMEFLIGRGLVNAMLNLGIYDAAREALAEFGVDLERIEELEPDAALGNGGLGRLAACILDSLASQCLPGFGYGIRYEYGMFTQEIRDGFQIEHPDTWLRYGNPWELPRPEALHPVRFYGHLITHYRGDGEAQHFWEDGETVYAMPYDLPVPGYGGGNVNNLRLWSAKASRDFELEYFNEGDYIGAVEQKNVSENISRVLYPNDASQAGRELRLKQEYFFVSASLQDILKRHHDDDHTWEALPEHVAIQLNDTHPAIAVAELMRLLVDEHDLTWEAAWDITVRTFAYTNHTLMPEALETWPVELMSRVLPRHMQIIYDINHRFLNEVRHCFPGDQDLLRRVSLIDEDHGRRVRMAHLAVVGSHHTNGVAALHSELLRNTLFNDFYRIMPARFVNVTNGVTPRLWLHQANPGLSRFIDEHVGQEWVHDLNRLTELEALADDAEARANFREIKLANKRRLAAYIERTVGVQVDPQAMFDVQIKRIHEYKRQLLKLLHVVTLYNRIRDGHADDCAARVVLFAGKAAPAYVMAKQIIRLINDVADVVNNDPLVGDRLKCVFIPNYGVSSATVIIPAADLSEQISTAGTEASGTGNMKLALNGALTIGTLDGANIEIRDEVGADNIFIFGLHTDEVEALRRNGYDPMNHYRDNPQLARCLNMIASDFFAPDDPHRHKAIVDSLLYEDRYLLLADYAAYVQAQDQVDQVFRDKEEWTRRALLNTARMGYFSIDRTVQEYARDIWGIERNCASQR</sequence>
<evidence type="ECO:0000256" key="9">
    <source>
        <dbReference type="ARBA" id="ARBA00025174"/>
    </source>
</evidence>
<reference evidence="12 13" key="1">
    <citation type="submission" date="2016-09" db="EMBL/GenBank/DDBJ databases">
        <title>Acidihalobacter prosperus V6 (DSM14174).</title>
        <authorList>
            <person name="Khaleque H.N."/>
            <person name="Ramsay J.P."/>
            <person name="Murphy R.J.T."/>
            <person name="Kaksonen A.H."/>
            <person name="Boxall N.J."/>
            <person name="Watkin E.L.J."/>
        </authorList>
    </citation>
    <scope>NUCLEOTIDE SEQUENCE [LARGE SCALE GENOMIC DNA]</scope>
    <source>
        <strain evidence="12 13">V6</strain>
    </source>
</reference>
<keyword evidence="8 11" id="KW-0119">Carbohydrate metabolism</keyword>
<dbReference type="GO" id="GO:0030170">
    <property type="term" value="F:pyridoxal phosphate binding"/>
    <property type="evidence" value="ECO:0007669"/>
    <property type="project" value="InterPro"/>
</dbReference>
<keyword evidence="7 10" id="KW-0663">Pyridoxal phosphate</keyword>
<dbReference type="InterPro" id="IPR000811">
    <property type="entry name" value="Glyco_trans_35"/>
</dbReference>
<evidence type="ECO:0000256" key="7">
    <source>
        <dbReference type="ARBA" id="ARBA00022898"/>
    </source>
</evidence>
<feature type="modified residue" description="N6-(pyridoxal phosphate)lysine" evidence="10">
    <location>
        <position position="670"/>
    </location>
</feature>
<dbReference type="RefSeq" id="WP_070071746.1">
    <property type="nucleotide sequence ID" value="NZ_CP017448.1"/>
</dbReference>
<evidence type="ECO:0000256" key="3">
    <source>
        <dbReference type="ARBA" id="ARBA00006047"/>
    </source>
</evidence>
<evidence type="ECO:0000313" key="13">
    <source>
        <dbReference type="Proteomes" id="UP000095342"/>
    </source>
</evidence>
<protein>
    <recommendedName>
        <fullName evidence="11">Alpha-1,4 glucan phosphorylase</fullName>
        <ecNumber evidence="11">2.4.1.1</ecNumber>
    </recommendedName>
</protein>
<comment type="cofactor">
    <cofactor evidence="2 11">
        <name>pyridoxal 5'-phosphate</name>
        <dbReference type="ChEBI" id="CHEBI:597326"/>
    </cofactor>
</comment>
<dbReference type="KEGG" id="aaeo:BJI67_02875"/>
<comment type="similarity">
    <text evidence="3 11">Belongs to the glycogen phosphorylase family.</text>
</comment>
<dbReference type="CDD" id="cd04300">
    <property type="entry name" value="GT35_Glycogen_Phosphorylase"/>
    <property type="match status" value="1"/>
</dbReference>
<dbReference type="PROSITE" id="PS00102">
    <property type="entry name" value="PHOSPHORYLASE"/>
    <property type="match status" value="1"/>
</dbReference>
<dbReference type="GO" id="GO:0005980">
    <property type="term" value="P:glycogen catabolic process"/>
    <property type="evidence" value="ECO:0007669"/>
    <property type="project" value="TreeGrafter"/>
</dbReference>
<dbReference type="PANTHER" id="PTHR11468">
    <property type="entry name" value="GLYCOGEN PHOSPHORYLASE"/>
    <property type="match status" value="1"/>
</dbReference>
<comment type="function">
    <text evidence="9">Phosphorylase is an important allosteric enzyme in carbohydrate metabolism. Enzymes from different sources differ in their regulatory mechanisms and in their natural substrates. However, all known phosphorylases share catalytic and structural properties.</text>
</comment>
<dbReference type="NCBIfam" id="TIGR02093">
    <property type="entry name" value="P_ylase"/>
    <property type="match status" value="1"/>
</dbReference>
<dbReference type="GO" id="GO:0008184">
    <property type="term" value="F:glycogen phosphorylase activity"/>
    <property type="evidence" value="ECO:0007669"/>
    <property type="project" value="InterPro"/>
</dbReference>
<keyword evidence="6 11" id="KW-0808">Transferase</keyword>
<dbReference type="Gene3D" id="3.40.50.2000">
    <property type="entry name" value="Glycogen Phosphorylase B"/>
    <property type="match status" value="2"/>
</dbReference>
<organism evidence="12 13">
    <name type="scientific">Acidihalobacter aeolianus</name>
    <dbReference type="NCBI Taxonomy" id="2792603"/>
    <lineage>
        <taxon>Bacteria</taxon>
        <taxon>Pseudomonadati</taxon>
        <taxon>Pseudomonadota</taxon>
        <taxon>Gammaproteobacteria</taxon>
        <taxon>Chromatiales</taxon>
        <taxon>Ectothiorhodospiraceae</taxon>
        <taxon>Acidihalobacter</taxon>
    </lineage>
</organism>
<evidence type="ECO:0000256" key="4">
    <source>
        <dbReference type="ARBA" id="ARBA00022533"/>
    </source>
</evidence>
<dbReference type="Proteomes" id="UP000095342">
    <property type="component" value="Chromosome"/>
</dbReference>
<accession>A0A1D8K5C4</accession>
<name>A0A1D8K5C4_9GAMM</name>
<evidence type="ECO:0000256" key="10">
    <source>
        <dbReference type="PIRSR" id="PIRSR000460-1"/>
    </source>
</evidence>
<dbReference type="EMBL" id="CP017448">
    <property type="protein sequence ID" value="AOV16150.1"/>
    <property type="molecule type" value="Genomic_DNA"/>
</dbReference>
<evidence type="ECO:0000256" key="8">
    <source>
        <dbReference type="ARBA" id="ARBA00023277"/>
    </source>
</evidence>
<dbReference type="SUPFAM" id="SSF53756">
    <property type="entry name" value="UDP-Glycosyltransferase/glycogen phosphorylase"/>
    <property type="match status" value="1"/>
</dbReference>
<keyword evidence="4" id="KW-0021">Allosteric enzyme</keyword>
<dbReference type="InterPro" id="IPR011833">
    <property type="entry name" value="Glycg_phsphrylas"/>
</dbReference>
<evidence type="ECO:0000256" key="2">
    <source>
        <dbReference type="ARBA" id="ARBA00001933"/>
    </source>
</evidence>
<dbReference type="EC" id="2.4.1.1" evidence="11"/>
<dbReference type="PIRSF" id="PIRSF000460">
    <property type="entry name" value="Pprylas_GlgP"/>
    <property type="match status" value="1"/>
</dbReference>